<dbReference type="CDD" id="cd17321">
    <property type="entry name" value="MFS_MMR_MDR_like"/>
    <property type="match status" value="1"/>
</dbReference>
<dbReference type="EMBL" id="RCUX01000015">
    <property type="protein sequence ID" value="RLP73217.1"/>
    <property type="molecule type" value="Genomic_DNA"/>
</dbReference>
<dbReference type="Gene3D" id="1.20.1720.10">
    <property type="entry name" value="Multidrug resistance protein D"/>
    <property type="match status" value="1"/>
</dbReference>
<feature type="transmembrane region" description="Helical" evidence="8">
    <location>
        <begin position="429"/>
        <end position="450"/>
    </location>
</feature>
<feature type="transmembrane region" description="Helical" evidence="8">
    <location>
        <begin position="52"/>
        <end position="71"/>
    </location>
</feature>
<keyword evidence="6 8" id="KW-1133">Transmembrane helix</keyword>
<dbReference type="GO" id="GO:0022857">
    <property type="term" value="F:transmembrane transporter activity"/>
    <property type="evidence" value="ECO:0007669"/>
    <property type="project" value="InterPro"/>
</dbReference>
<organism evidence="10 11">
    <name type="scientific">Mycetocola tolaasinivorans</name>
    <dbReference type="NCBI Taxonomy" id="76635"/>
    <lineage>
        <taxon>Bacteria</taxon>
        <taxon>Bacillati</taxon>
        <taxon>Actinomycetota</taxon>
        <taxon>Actinomycetes</taxon>
        <taxon>Micrococcales</taxon>
        <taxon>Microbacteriaceae</taxon>
        <taxon>Mycetocola</taxon>
    </lineage>
</organism>
<feature type="transmembrane region" description="Helical" evidence="8">
    <location>
        <begin position="225"/>
        <end position="243"/>
    </location>
</feature>
<feature type="transmembrane region" description="Helical" evidence="8">
    <location>
        <begin position="300"/>
        <end position="321"/>
    </location>
</feature>
<dbReference type="Pfam" id="PF07690">
    <property type="entry name" value="MFS_1"/>
    <property type="match status" value="1"/>
</dbReference>
<protein>
    <submittedName>
        <fullName evidence="10">DHA2 family efflux MFS transporter permease subunit</fullName>
    </submittedName>
</protein>
<comment type="caution">
    <text evidence="10">The sequence shown here is derived from an EMBL/GenBank/DDBJ whole genome shotgun (WGS) entry which is preliminary data.</text>
</comment>
<feature type="transmembrane region" description="Helical" evidence="8">
    <location>
        <begin position="140"/>
        <end position="161"/>
    </location>
</feature>
<gene>
    <name evidence="10" type="ORF">D9V32_14930</name>
</gene>
<dbReference type="Gene3D" id="1.20.1250.20">
    <property type="entry name" value="MFS general substrate transporter like domains"/>
    <property type="match status" value="1"/>
</dbReference>
<accession>A0A3L6ZZ68</accession>
<keyword evidence="7 8" id="KW-0472">Membrane</keyword>
<dbReference type="RefSeq" id="WP_121649715.1">
    <property type="nucleotide sequence ID" value="NZ_RCUX01000015.1"/>
</dbReference>
<keyword evidence="4" id="KW-1003">Cell membrane</keyword>
<evidence type="ECO:0000256" key="4">
    <source>
        <dbReference type="ARBA" id="ARBA00022475"/>
    </source>
</evidence>
<evidence type="ECO:0000256" key="6">
    <source>
        <dbReference type="ARBA" id="ARBA00022989"/>
    </source>
</evidence>
<dbReference type="PROSITE" id="PS50850">
    <property type="entry name" value="MFS"/>
    <property type="match status" value="1"/>
</dbReference>
<evidence type="ECO:0000259" key="9">
    <source>
        <dbReference type="PROSITE" id="PS50850"/>
    </source>
</evidence>
<dbReference type="InterPro" id="IPR011701">
    <property type="entry name" value="MFS"/>
</dbReference>
<feature type="transmembrane region" description="Helical" evidence="8">
    <location>
        <begin position="167"/>
        <end position="187"/>
    </location>
</feature>
<keyword evidence="3" id="KW-0813">Transport</keyword>
<evidence type="ECO:0000256" key="3">
    <source>
        <dbReference type="ARBA" id="ARBA00022448"/>
    </source>
</evidence>
<evidence type="ECO:0000313" key="10">
    <source>
        <dbReference type="EMBL" id="RLP73217.1"/>
    </source>
</evidence>
<keyword evidence="11" id="KW-1185">Reference proteome</keyword>
<feature type="transmembrane region" description="Helical" evidence="8">
    <location>
        <begin position="104"/>
        <end position="128"/>
    </location>
</feature>
<feature type="transmembrane region" description="Helical" evidence="8">
    <location>
        <begin position="263"/>
        <end position="288"/>
    </location>
</feature>
<dbReference type="InterPro" id="IPR020846">
    <property type="entry name" value="MFS_dom"/>
</dbReference>
<feature type="transmembrane region" description="Helical" evidence="8">
    <location>
        <begin position="199"/>
        <end position="219"/>
    </location>
</feature>
<feature type="transmembrane region" description="Helical" evidence="8">
    <location>
        <begin position="404"/>
        <end position="423"/>
    </location>
</feature>
<dbReference type="NCBIfam" id="TIGR00711">
    <property type="entry name" value="efflux_EmrB"/>
    <property type="match status" value="1"/>
</dbReference>
<dbReference type="PRINTS" id="PR01036">
    <property type="entry name" value="TCRTETB"/>
</dbReference>
<name>A0A3L6ZZ68_9MICO</name>
<comment type="subcellular location">
    <subcellularLocation>
        <location evidence="1">Cell membrane</location>
        <topology evidence="1">Multi-pass membrane protein</topology>
    </subcellularLocation>
</comment>
<feature type="transmembrane region" description="Helical" evidence="8">
    <location>
        <begin position="78"/>
        <end position="98"/>
    </location>
</feature>
<keyword evidence="5 8" id="KW-0812">Transmembrane</keyword>
<dbReference type="PANTHER" id="PTHR42718:SF9">
    <property type="entry name" value="MAJOR FACILITATOR SUPERFAMILY MULTIDRUG TRANSPORTER MFSC"/>
    <property type="match status" value="1"/>
</dbReference>
<reference evidence="10 11" key="1">
    <citation type="submission" date="2018-10" db="EMBL/GenBank/DDBJ databases">
        <authorList>
            <person name="Li J."/>
        </authorList>
    </citation>
    <scope>NUCLEOTIDE SEQUENCE [LARGE SCALE GENOMIC DNA]</scope>
    <source>
        <strain evidence="10 11">IF 016277</strain>
    </source>
</reference>
<dbReference type="OrthoDB" id="7375466at2"/>
<feature type="domain" description="Major facilitator superfamily (MFS) profile" evidence="9">
    <location>
        <begin position="13"/>
        <end position="456"/>
    </location>
</feature>
<dbReference type="AlphaFoldDB" id="A0A3L6ZZ68"/>
<dbReference type="PANTHER" id="PTHR42718">
    <property type="entry name" value="MAJOR FACILITATOR SUPERFAMILY MULTIDRUG TRANSPORTER MFSC"/>
    <property type="match status" value="1"/>
</dbReference>
<feature type="transmembrane region" description="Helical" evidence="8">
    <location>
        <begin position="353"/>
        <end position="370"/>
    </location>
</feature>
<sequence>MPHTLTPLRRLLAMIALLLCQLTATIDASIVNVALPALSHSLHAAPSDTVWVTTAFLLAVACAVPMTSALGDQIGQRTLFLAGAPLFTLASLACALAPTLTTLIAFRVVQGIGSAMVIAAVIPMFRFLYSPERIGSVMGINAMTVAIGTAAGPTLGGLILAGLDWPWLFLINVPIGIISVALGALFLPRTPAKRGNFDARGSILIALAIAAFLLGISQLVDLATIWVPGALLAVGAAFTTWFIRHERIATRPIIPPRLWNGVFSLAVLTAWTSFFAQGIAFVALPFLFQSEFGATPLQSALLFTPWPAIIILVAPISGRLADRIRPAVLALIGLMIYTLGLLMLALVGPNPQILPILIATAICGLGFGTFQSPNNRDMLSSAPLELSSSASAVLNTNRTIGQSAGSGAVSMAFALFGAEAASLAGQADAAAGVLWLAVFAALASVVLSALKVRERARRRV</sequence>
<dbReference type="SUPFAM" id="SSF103473">
    <property type="entry name" value="MFS general substrate transporter"/>
    <property type="match status" value="1"/>
</dbReference>
<dbReference type="InterPro" id="IPR004638">
    <property type="entry name" value="EmrB-like"/>
</dbReference>
<evidence type="ECO:0000313" key="11">
    <source>
        <dbReference type="Proteomes" id="UP000272503"/>
    </source>
</evidence>
<evidence type="ECO:0000256" key="1">
    <source>
        <dbReference type="ARBA" id="ARBA00004651"/>
    </source>
</evidence>
<evidence type="ECO:0000256" key="7">
    <source>
        <dbReference type="ARBA" id="ARBA00023136"/>
    </source>
</evidence>
<proteinExistence type="inferred from homology"/>
<dbReference type="InterPro" id="IPR036259">
    <property type="entry name" value="MFS_trans_sf"/>
</dbReference>
<dbReference type="GO" id="GO:0005886">
    <property type="term" value="C:plasma membrane"/>
    <property type="evidence" value="ECO:0007669"/>
    <property type="project" value="UniProtKB-SubCell"/>
</dbReference>
<dbReference type="Proteomes" id="UP000272503">
    <property type="component" value="Unassembled WGS sequence"/>
</dbReference>
<evidence type="ECO:0000256" key="2">
    <source>
        <dbReference type="ARBA" id="ARBA00008537"/>
    </source>
</evidence>
<evidence type="ECO:0000256" key="8">
    <source>
        <dbReference type="SAM" id="Phobius"/>
    </source>
</evidence>
<feature type="transmembrane region" description="Helical" evidence="8">
    <location>
        <begin position="328"/>
        <end position="347"/>
    </location>
</feature>
<comment type="similarity">
    <text evidence="2">Belongs to the major facilitator superfamily. EmrB family.</text>
</comment>
<evidence type="ECO:0000256" key="5">
    <source>
        <dbReference type="ARBA" id="ARBA00022692"/>
    </source>
</evidence>